<feature type="chain" id="PRO_5012213013" evidence="2">
    <location>
        <begin position="32"/>
        <end position="280"/>
    </location>
</feature>
<dbReference type="Pfam" id="PF00497">
    <property type="entry name" value="SBP_bac_3"/>
    <property type="match status" value="1"/>
</dbReference>
<dbReference type="AlphaFoldDB" id="A0A1W1Y2F2"/>
<dbReference type="OrthoDB" id="8587625at2"/>
<evidence type="ECO:0000313" key="5">
    <source>
        <dbReference type="Proteomes" id="UP000192761"/>
    </source>
</evidence>
<protein>
    <submittedName>
        <fullName evidence="4">Amino acid ABC transporter substrate-binding protein, PAAT family</fullName>
    </submittedName>
</protein>
<proteinExistence type="predicted"/>
<gene>
    <name evidence="4" type="ORF">SAMN02745857_04315</name>
</gene>
<evidence type="ECO:0000256" key="1">
    <source>
        <dbReference type="ARBA" id="ARBA00022729"/>
    </source>
</evidence>
<evidence type="ECO:0000256" key="2">
    <source>
        <dbReference type="SAM" id="SignalP"/>
    </source>
</evidence>
<keyword evidence="1 2" id="KW-0732">Signal</keyword>
<dbReference type="PANTHER" id="PTHR35936">
    <property type="entry name" value="MEMBRANE-BOUND LYTIC MUREIN TRANSGLYCOSYLASE F"/>
    <property type="match status" value="1"/>
</dbReference>
<reference evidence="4 5" key="1">
    <citation type="submission" date="2017-04" db="EMBL/GenBank/DDBJ databases">
        <authorList>
            <person name="Afonso C.L."/>
            <person name="Miller P.J."/>
            <person name="Scott M.A."/>
            <person name="Spackman E."/>
            <person name="Goraichik I."/>
            <person name="Dimitrov K.M."/>
            <person name="Suarez D.L."/>
            <person name="Swayne D.E."/>
        </authorList>
    </citation>
    <scope>NUCLEOTIDE SEQUENCE [LARGE SCALE GENOMIC DNA]</scope>
    <source>
        <strain evidence="4 5">DSM 23236</strain>
    </source>
</reference>
<feature type="signal peptide" evidence="2">
    <location>
        <begin position="1"/>
        <end position="31"/>
    </location>
</feature>
<dbReference type="EMBL" id="FWXD01000058">
    <property type="protein sequence ID" value="SMC29971.1"/>
    <property type="molecule type" value="Genomic_DNA"/>
</dbReference>
<evidence type="ECO:0000259" key="3">
    <source>
        <dbReference type="Pfam" id="PF00497"/>
    </source>
</evidence>
<organism evidence="4 5">
    <name type="scientific">Andreprevotia lacus DSM 23236</name>
    <dbReference type="NCBI Taxonomy" id="1121001"/>
    <lineage>
        <taxon>Bacteria</taxon>
        <taxon>Pseudomonadati</taxon>
        <taxon>Pseudomonadota</taxon>
        <taxon>Betaproteobacteria</taxon>
        <taxon>Neisseriales</taxon>
        <taxon>Chitinibacteraceae</taxon>
        <taxon>Andreprevotia</taxon>
    </lineage>
</organism>
<evidence type="ECO:0000313" key="4">
    <source>
        <dbReference type="EMBL" id="SMC29971.1"/>
    </source>
</evidence>
<dbReference type="Proteomes" id="UP000192761">
    <property type="component" value="Unassembled WGS sequence"/>
</dbReference>
<keyword evidence="5" id="KW-1185">Reference proteome</keyword>
<name>A0A1W1Y2F2_9NEIS</name>
<dbReference type="Gene3D" id="3.40.190.10">
    <property type="entry name" value="Periplasmic binding protein-like II"/>
    <property type="match status" value="2"/>
</dbReference>
<dbReference type="SUPFAM" id="SSF53850">
    <property type="entry name" value="Periplasmic binding protein-like II"/>
    <property type="match status" value="1"/>
</dbReference>
<sequence>MTKPTSSIRAVPRFCAWLAGIALLASTGCWAQDKPDCNRTYTLAFHDHGLLYAQQSDTGIDKDIATEMARRSGCKFELAVLPRARIWKLIETGELDFSLSGITNPQREQFAGFAWYFADKYALLVRKDAAIGKPEDFLRKDALRLGAIPSFRYSDQANKMYDKLAEQNRVTLTTTFDALFKNLALNRIQGMIIEPFDYPSFDEYKVRDQTVLLDFDDPAVPHGVIMSKKSVGAVEQEKWRALINGMLADGTVQRIFERYFPPKQAAAMVNAVNPAQQAAR</sequence>
<dbReference type="PROSITE" id="PS51257">
    <property type="entry name" value="PROKAR_LIPOPROTEIN"/>
    <property type="match status" value="1"/>
</dbReference>
<dbReference type="InterPro" id="IPR001638">
    <property type="entry name" value="Solute-binding_3/MltF_N"/>
</dbReference>
<dbReference type="RefSeq" id="WP_084093205.1">
    <property type="nucleotide sequence ID" value="NZ_FWXD01000058.1"/>
</dbReference>
<accession>A0A1W1Y2F2</accession>
<feature type="domain" description="Solute-binding protein family 3/N-terminal" evidence="3">
    <location>
        <begin position="56"/>
        <end position="261"/>
    </location>
</feature>
<dbReference type="STRING" id="1121001.SAMN02745857_04315"/>